<dbReference type="InterPro" id="IPR007896">
    <property type="entry name" value="BTP_bacteria"/>
</dbReference>
<keyword evidence="4" id="KW-1185">Reference proteome</keyword>
<dbReference type="Proteomes" id="UP001476583">
    <property type="component" value="Chromosome"/>
</dbReference>
<name>A0ABZ2RGR7_ECTME</name>
<proteinExistence type="predicted"/>
<protein>
    <submittedName>
        <fullName evidence="3">PACE efflux transporter</fullName>
    </submittedName>
</protein>
<feature type="transmembrane region" description="Helical" evidence="1">
    <location>
        <begin position="109"/>
        <end position="130"/>
    </location>
</feature>
<accession>A0ABZ2RGR7</accession>
<keyword evidence="1" id="KW-0812">Transmembrane</keyword>
<dbReference type="Pfam" id="PF05232">
    <property type="entry name" value="BTP"/>
    <property type="match status" value="2"/>
</dbReference>
<dbReference type="InterPro" id="IPR058208">
    <property type="entry name" value="PACE"/>
</dbReference>
<evidence type="ECO:0000259" key="2">
    <source>
        <dbReference type="Pfam" id="PF05232"/>
    </source>
</evidence>
<reference evidence="3 4" key="1">
    <citation type="submission" date="2024-03" db="EMBL/GenBank/DDBJ databases">
        <title>Complete genome of BD2.</title>
        <authorList>
            <person name="Cao G."/>
        </authorList>
    </citation>
    <scope>NUCLEOTIDE SEQUENCE [LARGE SCALE GENOMIC DNA]</scope>
    <source>
        <strain evidence="3 4">BD2</strain>
    </source>
</reference>
<evidence type="ECO:0000256" key="1">
    <source>
        <dbReference type="SAM" id="Phobius"/>
    </source>
</evidence>
<feature type="transmembrane region" description="Helical" evidence="1">
    <location>
        <begin position="84"/>
        <end position="103"/>
    </location>
</feature>
<keyword evidence="1" id="KW-0472">Membrane</keyword>
<evidence type="ECO:0000313" key="3">
    <source>
        <dbReference type="EMBL" id="WXL26206.1"/>
    </source>
</evidence>
<keyword evidence="1" id="KW-1133">Transmembrane helix</keyword>
<feature type="transmembrane region" description="Helical" evidence="1">
    <location>
        <begin position="12"/>
        <end position="32"/>
    </location>
</feature>
<organism evidence="3 4">
    <name type="scientific">Ectopseudomonas mendocina</name>
    <name type="common">Pseudomonas mendocina</name>
    <dbReference type="NCBI Taxonomy" id="300"/>
    <lineage>
        <taxon>Bacteria</taxon>
        <taxon>Pseudomonadati</taxon>
        <taxon>Pseudomonadota</taxon>
        <taxon>Gammaproteobacteria</taxon>
        <taxon>Pseudomonadales</taxon>
        <taxon>Pseudomonadaceae</taxon>
        <taxon>Ectopseudomonas</taxon>
    </lineage>
</organism>
<feature type="domain" description="Chlorhexidine efflux transporter" evidence="2">
    <location>
        <begin position="77"/>
        <end position="134"/>
    </location>
</feature>
<dbReference type="EMBL" id="CP148074">
    <property type="protein sequence ID" value="WXL26206.1"/>
    <property type="molecule type" value="Genomic_DNA"/>
</dbReference>
<gene>
    <name evidence="3" type="ORF">WG219_01595</name>
</gene>
<feature type="transmembrane region" description="Helical" evidence="1">
    <location>
        <begin position="44"/>
        <end position="63"/>
    </location>
</feature>
<dbReference type="NCBIfam" id="NF033664">
    <property type="entry name" value="PACE_transport"/>
    <property type="match status" value="1"/>
</dbReference>
<evidence type="ECO:0000313" key="4">
    <source>
        <dbReference type="Proteomes" id="UP001476583"/>
    </source>
</evidence>
<sequence length="150" mass="16792">MTALAFSAKERIIHAVGFELLLILIATPLMALALDKPLQEVGTLTLALCVIAMFWNMVYNALVDICIKTERIHWNLGSRITHALVFELGLIITCVPLAAWLLNISLLQALLLDIVFLALILPYTVGYNWVFDQIKYTMQNSKRLPANEPA</sequence>
<feature type="domain" description="Chlorhexidine efflux transporter" evidence="2">
    <location>
        <begin position="7"/>
        <end position="64"/>
    </location>
</feature>